<keyword evidence="1" id="KW-0285">Flavoprotein</keyword>
<dbReference type="InterPro" id="IPR050346">
    <property type="entry name" value="FMO-like"/>
</dbReference>
<reference evidence="5 6" key="1">
    <citation type="submission" date="2016-07" db="EMBL/GenBank/DDBJ databases">
        <title>Pervasive Adenine N6-methylation of Active Genes in Fungi.</title>
        <authorList>
            <consortium name="DOE Joint Genome Institute"/>
            <person name="Mondo S.J."/>
            <person name="Dannebaum R.O."/>
            <person name="Kuo R.C."/>
            <person name="Labutti K."/>
            <person name="Haridas S."/>
            <person name="Kuo A."/>
            <person name="Salamov A."/>
            <person name="Ahrendt S.R."/>
            <person name="Lipzen A."/>
            <person name="Sullivan W."/>
            <person name="Andreopoulos W.B."/>
            <person name="Clum A."/>
            <person name="Lindquist E."/>
            <person name="Daum C."/>
            <person name="Ramamoorthy G.K."/>
            <person name="Gryganskyi A."/>
            <person name="Culley D."/>
            <person name="Magnuson J.K."/>
            <person name="James T.Y."/>
            <person name="O'Malley M.A."/>
            <person name="Stajich J.E."/>
            <person name="Spatafora J.W."/>
            <person name="Visel A."/>
            <person name="Grigoriev I.V."/>
        </authorList>
    </citation>
    <scope>NUCLEOTIDE SEQUENCE [LARGE SCALE GENOMIC DNA]</scope>
    <source>
        <strain evidence="5 6">CBS 115471</strain>
    </source>
</reference>
<dbReference type="SUPFAM" id="SSF51905">
    <property type="entry name" value="FAD/NAD(P)-binding domain"/>
    <property type="match status" value="1"/>
</dbReference>
<evidence type="ECO:0000313" key="6">
    <source>
        <dbReference type="Proteomes" id="UP000193144"/>
    </source>
</evidence>
<evidence type="ECO:0000256" key="2">
    <source>
        <dbReference type="ARBA" id="ARBA00022827"/>
    </source>
</evidence>
<dbReference type="Pfam" id="PF07992">
    <property type="entry name" value="Pyr_redox_2"/>
    <property type="match status" value="1"/>
</dbReference>
<dbReference type="GO" id="GO:0016491">
    <property type="term" value="F:oxidoreductase activity"/>
    <property type="evidence" value="ECO:0007669"/>
    <property type="project" value="UniProtKB-KW"/>
</dbReference>
<dbReference type="GO" id="GO:0050660">
    <property type="term" value="F:flavin adenine dinucleotide binding"/>
    <property type="evidence" value="ECO:0007669"/>
    <property type="project" value="InterPro"/>
</dbReference>
<comment type="caution">
    <text evidence="5">The sequence shown here is derived from an EMBL/GenBank/DDBJ whole genome shotgun (WGS) entry which is preliminary data.</text>
</comment>
<protein>
    <recommendedName>
        <fullName evidence="4">FAD/NAD(P)-binding domain-containing protein</fullName>
    </recommendedName>
</protein>
<evidence type="ECO:0000313" key="5">
    <source>
        <dbReference type="EMBL" id="ORY12198.1"/>
    </source>
</evidence>
<proteinExistence type="predicted"/>
<dbReference type="GO" id="GO:0050661">
    <property type="term" value="F:NADP binding"/>
    <property type="evidence" value="ECO:0007669"/>
    <property type="project" value="InterPro"/>
</dbReference>
<dbReference type="InterPro" id="IPR036188">
    <property type="entry name" value="FAD/NAD-bd_sf"/>
</dbReference>
<dbReference type="InterPro" id="IPR000960">
    <property type="entry name" value="Flavin_mOase"/>
</dbReference>
<organism evidence="5 6">
    <name type="scientific">Clohesyomyces aquaticus</name>
    <dbReference type="NCBI Taxonomy" id="1231657"/>
    <lineage>
        <taxon>Eukaryota</taxon>
        <taxon>Fungi</taxon>
        <taxon>Dikarya</taxon>
        <taxon>Ascomycota</taxon>
        <taxon>Pezizomycotina</taxon>
        <taxon>Dothideomycetes</taxon>
        <taxon>Pleosporomycetidae</taxon>
        <taxon>Pleosporales</taxon>
        <taxon>Lindgomycetaceae</taxon>
        <taxon>Clohesyomyces</taxon>
    </lineage>
</organism>
<evidence type="ECO:0000259" key="4">
    <source>
        <dbReference type="Pfam" id="PF07992"/>
    </source>
</evidence>
<keyword evidence="3" id="KW-0560">Oxidoreductase</keyword>
<dbReference type="OrthoDB" id="66881at2759"/>
<dbReference type="EMBL" id="MCFA01000053">
    <property type="protein sequence ID" value="ORY12198.1"/>
    <property type="molecule type" value="Genomic_DNA"/>
</dbReference>
<keyword evidence="2" id="KW-0274">FAD</keyword>
<feature type="domain" description="FAD/NAD(P)-binding" evidence="4">
    <location>
        <begin position="8"/>
        <end position="227"/>
    </location>
</feature>
<accession>A0A1Y1ZPN4</accession>
<dbReference type="PANTHER" id="PTHR23023">
    <property type="entry name" value="DIMETHYLANILINE MONOOXYGENASE"/>
    <property type="match status" value="1"/>
</dbReference>
<dbReference type="AlphaFoldDB" id="A0A1Y1ZPN4"/>
<dbReference type="Proteomes" id="UP000193144">
    <property type="component" value="Unassembled WGS sequence"/>
</dbReference>
<evidence type="ECO:0000256" key="3">
    <source>
        <dbReference type="ARBA" id="ARBA00023002"/>
    </source>
</evidence>
<dbReference type="InterPro" id="IPR023753">
    <property type="entry name" value="FAD/NAD-binding_dom"/>
</dbReference>
<sequence>MNGTQKKAVAIVGAGPAGLIAAKALLRSNGFEITIFEKTSKIGGLWAPGGLIDPQMRTNLCRFTVAFSGLSWEAVDLGRDGKPAPLYPRAWEVNEYLQEFSRRYIPDSVFKFRTAVINAELLEGAETTKWKITTKTTKIRTQITNETVQIHEFDYLLVASGCFSQPLIPDELATPHEQTSSTPILHSTEHEKIKDLCNNEQAFRKSVRKILIVGGSHSGSELATNLAFQLSSSSHKDNTNSSEIHFLSSRNMVSLPKFLRTSDTAVCSFEPADLKLYNRSNLPGDIPATFKYNLWDPEMDRNTIKMLRGLKAGGDEIREIKETSEQQLNAVINSSYSLFTQLGVINPSEGRLQTIETSPRSQSVSAVIETPVGNLKTIESLAAIICATGFDASASVSFLSEKVKSSMEYDPQCPTLPLVLDASYLSQNTSAPNLAVIGFAAQYWGAMEMQARAITRAWTDGSFFPGEEERRSVALPPNPFADYVGLMEQAARELQLDRVDGKWSRIEGPICPARYLDISATPEEKVQALATIQALQDLQDSIDEKNPFLARAVYSALLGTWYEKTSEEESGDKHQRQEFTFQPRGVTNPEYDFEYLVAQSSSSSIEHTIFRCSEDDTLITIWKTQPGDPAAVGELMTKMDFGPPLSASESPDCVEARLLRVIELYQLARYLLDHYRGTSLTCRYSFPRTLSTPSTQNQLGKTVMAAIAQVFSCSPMLQPGIAGVDTAKPIRMNLGTIDVRDHVHWTLSEQVADHERHLHEEIQVQLDTRSLEITERPA</sequence>
<dbReference type="PRINTS" id="PR00370">
    <property type="entry name" value="FMOXYGENASE"/>
</dbReference>
<gene>
    <name evidence="5" type="ORF">BCR34DRAFT_600764</name>
</gene>
<dbReference type="Gene3D" id="3.50.50.60">
    <property type="entry name" value="FAD/NAD(P)-binding domain"/>
    <property type="match status" value="1"/>
</dbReference>
<keyword evidence="6" id="KW-1185">Reference proteome</keyword>
<name>A0A1Y1ZPN4_9PLEO</name>
<evidence type="ECO:0000256" key="1">
    <source>
        <dbReference type="ARBA" id="ARBA00022630"/>
    </source>
</evidence>